<dbReference type="GO" id="GO:0003735">
    <property type="term" value="F:structural constituent of ribosome"/>
    <property type="evidence" value="ECO:0007669"/>
    <property type="project" value="InterPro"/>
</dbReference>
<evidence type="ECO:0000313" key="12">
    <source>
        <dbReference type="WBParaSite" id="HDID_0001013701-mRNA-1"/>
    </source>
</evidence>
<keyword evidence="5" id="KW-0496">Mitochondrion</keyword>
<dbReference type="Proteomes" id="UP000274504">
    <property type="component" value="Unassembled WGS sequence"/>
</dbReference>
<evidence type="ECO:0000256" key="7">
    <source>
        <dbReference type="ARBA" id="ARBA00035133"/>
    </source>
</evidence>
<evidence type="ECO:0000256" key="5">
    <source>
        <dbReference type="ARBA" id="ARBA00023128"/>
    </source>
</evidence>
<evidence type="ECO:0000313" key="11">
    <source>
        <dbReference type="Proteomes" id="UP000274504"/>
    </source>
</evidence>
<feature type="region of interest" description="Disordered" evidence="9">
    <location>
        <begin position="26"/>
        <end position="49"/>
    </location>
</feature>
<feature type="region of interest" description="Disordered" evidence="9">
    <location>
        <begin position="68"/>
        <end position="87"/>
    </location>
</feature>
<sequence>MLQIGSIRIGSLRPWVCISVRLYSSGSKSPRSARRKGKGPTKTQEFNDMKPKIAPSTSELLQDFLQATTTNQRPSDKCSSEDVGAIDKKNLQEKPKISLQVASQDKNVIKSMDLLRDFVNMKGQPSQKFAKSIIQTNRRSARIRHTESLPQPAKLNLFDEKSFQDYAVNESAYKNDVFNEINALEASAYRAKSTYNHFEELIQWTLEGKLWKFPINNEQDWVEELNTPFHEHVFLSRYLRTKKSAAKHPAPLKAFMDLVCAGLGQNPYITTQQKREHLEWFEGYFVNKIKDIQAAVDEERRIAEAEAKVRSTKYHRKYGQKSNFLRVYQFISIDEGMTFADCDQDKIFKLLSIDHNSHQSIFLQGLDESGNMGGQLTEHCYWPSNSYPWGKNGYPGTS</sequence>
<name>A0A0R3SWR2_HYMDI</name>
<dbReference type="Pfam" id="PF15433">
    <property type="entry name" value="MRP-S31"/>
    <property type="match status" value="1"/>
</dbReference>
<accession>A0A0R3SWR2</accession>
<evidence type="ECO:0000256" key="9">
    <source>
        <dbReference type="SAM" id="MobiDB-lite"/>
    </source>
</evidence>
<gene>
    <name evidence="10" type="ORF">HDID_LOCUS10135</name>
</gene>
<keyword evidence="3" id="KW-0809">Transit peptide</keyword>
<evidence type="ECO:0000256" key="3">
    <source>
        <dbReference type="ARBA" id="ARBA00022946"/>
    </source>
</evidence>
<dbReference type="PANTHER" id="PTHR13231:SF3">
    <property type="entry name" value="SMALL RIBOSOMAL SUBUNIT PROTEIN MS31"/>
    <property type="match status" value="1"/>
</dbReference>
<feature type="compositionally biased region" description="Basic and acidic residues" evidence="9">
    <location>
        <begin position="74"/>
        <end position="87"/>
    </location>
</feature>
<keyword evidence="6" id="KW-0687">Ribonucleoprotein</keyword>
<dbReference type="PANTHER" id="PTHR13231">
    <property type="entry name" value="MITOCHONDRIAL RIBOSOMAL PROTEIN S31"/>
    <property type="match status" value="1"/>
</dbReference>
<comment type="similarity">
    <text evidence="2">Belongs to the mitochondrion-specific ribosomal protein mS31 family.</text>
</comment>
<dbReference type="OrthoDB" id="5989925at2759"/>
<evidence type="ECO:0000256" key="2">
    <source>
        <dbReference type="ARBA" id="ARBA00011057"/>
    </source>
</evidence>
<comment type="subcellular location">
    <subcellularLocation>
        <location evidence="1">Mitochondrion</location>
    </subcellularLocation>
</comment>
<proteinExistence type="inferred from homology"/>
<reference evidence="12" key="1">
    <citation type="submission" date="2017-02" db="UniProtKB">
        <authorList>
            <consortium name="WormBaseParasite"/>
        </authorList>
    </citation>
    <scope>IDENTIFICATION</scope>
</reference>
<dbReference type="STRING" id="6216.A0A0R3SWR2"/>
<evidence type="ECO:0000256" key="4">
    <source>
        <dbReference type="ARBA" id="ARBA00022980"/>
    </source>
</evidence>
<dbReference type="AlphaFoldDB" id="A0A0R3SWR2"/>
<keyword evidence="4" id="KW-0689">Ribosomal protein</keyword>
<dbReference type="WBParaSite" id="HDID_0001013701-mRNA-1">
    <property type="protein sequence ID" value="HDID_0001013701-mRNA-1"/>
    <property type="gene ID" value="HDID_0001013701"/>
</dbReference>
<dbReference type="EMBL" id="UYSG01011538">
    <property type="protein sequence ID" value="VDL62744.1"/>
    <property type="molecule type" value="Genomic_DNA"/>
</dbReference>
<dbReference type="InterPro" id="IPR026299">
    <property type="entry name" value="MRP-S31"/>
</dbReference>
<protein>
    <recommendedName>
        <fullName evidence="7">Small ribosomal subunit protein mS31</fullName>
    </recommendedName>
    <alternativeName>
        <fullName evidence="8">28S ribosomal protein S31, mitochondrial</fullName>
    </alternativeName>
</protein>
<evidence type="ECO:0000313" key="10">
    <source>
        <dbReference type="EMBL" id="VDL62744.1"/>
    </source>
</evidence>
<organism evidence="12">
    <name type="scientific">Hymenolepis diminuta</name>
    <name type="common">Rat tapeworm</name>
    <dbReference type="NCBI Taxonomy" id="6216"/>
    <lineage>
        <taxon>Eukaryota</taxon>
        <taxon>Metazoa</taxon>
        <taxon>Spiralia</taxon>
        <taxon>Lophotrochozoa</taxon>
        <taxon>Platyhelminthes</taxon>
        <taxon>Cestoda</taxon>
        <taxon>Eucestoda</taxon>
        <taxon>Cyclophyllidea</taxon>
        <taxon>Hymenolepididae</taxon>
        <taxon>Hymenolepis</taxon>
    </lineage>
</organism>
<evidence type="ECO:0000256" key="8">
    <source>
        <dbReference type="ARBA" id="ARBA00035363"/>
    </source>
</evidence>
<evidence type="ECO:0000256" key="1">
    <source>
        <dbReference type="ARBA" id="ARBA00004173"/>
    </source>
</evidence>
<evidence type="ECO:0000256" key="6">
    <source>
        <dbReference type="ARBA" id="ARBA00023274"/>
    </source>
</evidence>
<reference evidence="10 11" key="2">
    <citation type="submission" date="2018-11" db="EMBL/GenBank/DDBJ databases">
        <authorList>
            <consortium name="Pathogen Informatics"/>
        </authorList>
    </citation>
    <scope>NUCLEOTIDE SEQUENCE [LARGE SCALE GENOMIC DNA]</scope>
</reference>
<dbReference type="GO" id="GO:0005763">
    <property type="term" value="C:mitochondrial small ribosomal subunit"/>
    <property type="evidence" value="ECO:0007669"/>
    <property type="project" value="InterPro"/>
</dbReference>